<dbReference type="HOGENOM" id="CLU_029507_2_2_1"/>
<evidence type="ECO:0000256" key="8">
    <source>
        <dbReference type="RuleBase" id="RU000499"/>
    </source>
</evidence>
<dbReference type="InterPro" id="IPR036249">
    <property type="entry name" value="Thioredoxin-like_sf"/>
</dbReference>
<name>G8YLT0_PICSO</name>
<keyword evidence="4 8" id="KW-0560">Oxidoreductase</keyword>
<dbReference type="GO" id="GO:0034599">
    <property type="term" value="P:cellular response to oxidative stress"/>
    <property type="evidence" value="ECO:0007669"/>
    <property type="project" value="TreeGrafter"/>
</dbReference>
<keyword evidence="5" id="KW-0676">Redox-active center</keyword>
<dbReference type="Gene3D" id="3.40.30.10">
    <property type="entry name" value="Glutaredoxin"/>
    <property type="match status" value="1"/>
</dbReference>
<keyword evidence="2 8" id="KW-0575">Peroxidase</keyword>
<evidence type="ECO:0000256" key="6">
    <source>
        <dbReference type="ARBA" id="ARBA00049091"/>
    </source>
</evidence>
<dbReference type="eggNOG" id="KOG1651">
    <property type="taxonomic scope" value="Eukaryota"/>
</dbReference>
<accession>G8YLT0</accession>
<evidence type="ECO:0000256" key="1">
    <source>
        <dbReference type="ARBA" id="ARBA00006926"/>
    </source>
</evidence>
<gene>
    <name evidence="9" type="primary">Piso0_001811</name>
    <name evidence="9" type="ORF">GNLVRS01_PISO0F14569g</name>
</gene>
<evidence type="ECO:0000256" key="4">
    <source>
        <dbReference type="ARBA" id="ARBA00023002"/>
    </source>
</evidence>
<evidence type="ECO:0000256" key="3">
    <source>
        <dbReference type="ARBA" id="ARBA00022862"/>
    </source>
</evidence>
<feature type="active site" evidence="7">
    <location>
        <position position="35"/>
    </location>
</feature>
<dbReference type="PROSITE" id="PS51355">
    <property type="entry name" value="GLUTATHIONE_PEROXID_3"/>
    <property type="match status" value="1"/>
</dbReference>
<dbReference type="OrthoDB" id="446890at2759"/>
<dbReference type="InParanoid" id="G8YLT0"/>
<proteinExistence type="inferred from homology"/>
<dbReference type="InterPro" id="IPR029759">
    <property type="entry name" value="GPX_AS"/>
</dbReference>
<dbReference type="Pfam" id="PF00255">
    <property type="entry name" value="GSHPx"/>
    <property type="match status" value="1"/>
</dbReference>
<evidence type="ECO:0000313" key="10">
    <source>
        <dbReference type="Proteomes" id="UP000005222"/>
    </source>
</evidence>
<dbReference type="InterPro" id="IPR029760">
    <property type="entry name" value="GPX_CS"/>
</dbReference>
<dbReference type="PANTHER" id="PTHR11592:SF78">
    <property type="entry name" value="GLUTATHIONE PEROXIDASE"/>
    <property type="match status" value="1"/>
</dbReference>
<keyword evidence="3" id="KW-0049">Antioxidant</keyword>
<dbReference type="PROSITE" id="PS00763">
    <property type="entry name" value="GLUTATHIONE_PEROXID_2"/>
    <property type="match status" value="1"/>
</dbReference>
<dbReference type="GO" id="GO:0140824">
    <property type="term" value="F:thioredoxin-dependent peroxiredoxin activity"/>
    <property type="evidence" value="ECO:0007669"/>
    <property type="project" value="UniProtKB-EC"/>
</dbReference>
<dbReference type="InterPro" id="IPR000889">
    <property type="entry name" value="Glutathione_peroxidase"/>
</dbReference>
<dbReference type="PIRSF" id="PIRSF000303">
    <property type="entry name" value="Glutathion_perox"/>
    <property type="match status" value="1"/>
</dbReference>
<reference evidence="9 10" key="1">
    <citation type="journal article" date="2012" name="G3 (Bethesda)">
        <title>Pichia sorbitophila, an interspecies yeast hybrid reveals early steps of genome resolution following polyploidization.</title>
        <authorList>
            <person name="Leh Louis V."/>
            <person name="Despons L."/>
            <person name="Friedrich A."/>
            <person name="Martin T."/>
            <person name="Durrens P."/>
            <person name="Casaregola S."/>
            <person name="Neuveglise C."/>
            <person name="Fairhead C."/>
            <person name="Marck C."/>
            <person name="Cruz J.A."/>
            <person name="Straub M.L."/>
            <person name="Kugler V."/>
            <person name="Sacerdot C."/>
            <person name="Uzunov Z."/>
            <person name="Thierry A."/>
            <person name="Weiss S."/>
            <person name="Bleykasten C."/>
            <person name="De Montigny J."/>
            <person name="Jacques N."/>
            <person name="Jung P."/>
            <person name="Lemaire M."/>
            <person name="Mallet S."/>
            <person name="Morel G."/>
            <person name="Richard G.F."/>
            <person name="Sarkar A."/>
            <person name="Savel G."/>
            <person name="Schacherer J."/>
            <person name="Seret M.L."/>
            <person name="Talla E."/>
            <person name="Samson G."/>
            <person name="Jubin C."/>
            <person name="Poulain J."/>
            <person name="Vacherie B."/>
            <person name="Barbe V."/>
            <person name="Pelletier E."/>
            <person name="Sherman D.J."/>
            <person name="Westhof E."/>
            <person name="Weissenbach J."/>
            <person name="Baret P.V."/>
            <person name="Wincker P."/>
            <person name="Gaillardin C."/>
            <person name="Dujon B."/>
            <person name="Souciet J.L."/>
        </authorList>
    </citation>
    <scope>NUCLEOTIDE SEQUENCE [LARGE SCALE GENOMIC DNA]</scope>
    <source>
        <strain evidence="10">ATCC MYA-4447 / BCRC 22081 / CBS 7064 / NBRC 10061 / NRRL Y-12695</strain>
    </source>
</reference>
<sequence length="160" mass="18807">MGIYDYDVIDVRKRRFDLKQLKGKVVVIVNVASLCGFTVQYKDLEYLYQRYKDQGLEIIAFPCNQFGVQEPFDSEKILYLCRNKFGVTFPIMDKVEVNGELEHPLYTHLKRERKTDLGFMGVRWNFEKFVVNRDGEVVARFQSAFPPLSLEPLIQRLLNT</sequence>
<evidence type="ECO:0000256" key="7">
    <source>
        <dbReference type="PIRSR" id="PIRSR000303-1"/>
    </source>
</evidence>
<comment type="similarity">
    <text evidence="1 8">Belongs to the glutathione peroxidase family.</text>
</comment>
<organism evidence="9 10">
    <name type="scientific">Pichia sorbitophila (strain ATCC MYA-4447 / BCRC 22081 / CBS 7064 / NBRC 10061 / NRRL Y-12695)</name>
    <name type="common">Hybrid yeast</name>
    <dbReference type="NCBI Taxonomy" id="559304"/>
    <lineage>
        <taxon>Eukaryota</taxon>
        <taxon>Fungi</taxon>
        <taxon>Dikarya</taxon>
        <taxon>Ascomycota</taxon>
        <taxon>Saccharomycotina</taxon>
        <taxon>Pichiomycetes</taxon>
        <taxon>Debaryomycetaceae</taxon>
        <taxon>Millerozyma</taxon>
    </lineage>
</organism>
<dbReference type="PROSITE" id="PS00460">
    <property type="entry name" value="GLUTATHIONE_PEROXID_1"/>
    <property type="match status" value="1"/>
</dbReference>
<evidence type="ECO:0000313" key="9">
    <source>
        <dbReference type="EMBL" id="CCE89014.1"/>
    </source>
</evidence>
<dbReference type="AlphaFoldDB" id="G8YLT0"/>
<dbReference type="STRING" id="559304.G8YLT0"/>
<protein>
    <recommendedName>
        <fullName evidence="8">Glutathione peroxidase</fullName>
    </recommendedName>
</protein>
<dbReference type="PRINTS" id="PR01011">
    <property type="entry name" value="GLUTPROXDASE"/>
</dbReference>
<dbReference type="CDD" id="cd00340">
    <property type="entry name" value="GSH_Peroxidase"/>
    <property type="match status" value="1"/>
</dbReference>
<dbReference type="SUPFAM" id="SSF52833">
    <property type="entry name" value="Thioredoxin-like"/>
    <property type="match status" value="1"/>
</dbReference>
<keyword evidence="10" id="KW-1185">Reference proteome</keyword>
<comment type="catalytic activity">
    <reaction evidence="6">
        <text>a hydroperoxide + [thioredoxin]-dithiol = an alcohol + [thioredoxin]-disulfide + H2O</text>
        <dbReference type="Rhea" id="RHEA:62620"/>
        <dbReference type="Rhea" id="RHEA-COMP:10698"/>
        <dbReference type="Rhea" id="RHEA-COMP:10700"/>
        <dbReference type="ChEBI" id="CHEBI:15377"/>
        <dbReference type="ChEBI" id="CHEBI:29950"/>
        <dbReference type="ChEBI" id="CHEBI:30879"/>
        <dbReference type="ChEBI" id="CHEBI:35924"/>
        <dbReference type="ChEBI" id="CHEBI:50058"/>
        <dbReference type="EC" id="1.11.1.24"/>
    </reaction>
</comment>
<dbReference type="PANTHER" id="PTHR11592">
    <property type="entry name" value="GLUTATHIONE PEROXIDASE"/>
    <property type="match status" value="1"/>
</dbReference>
<dbReference type="EMBL" id="FO082054">
    <property type="protein sequence ID" value="CCE89014.1"/>
    <property type="molecule type" value="Genomic_DNA"/>
</dbReference>
<dbReference type="Proteomes" id="UP000005222">
    <property type="component" value="Chromosome F"/>
</dbReference>
<evidence type="ECO:0000256" key="5">
    <source>
        <dbReference type="ARBA" id="ARBA00023284"/>
    </source>
</evidence>
<dbReference type="OMA" id="MASGENW"/>
<evidence type="ECO:0000256" key="2">
    <source>
        <dbReference type="ARBA" id="ARBA00022559"/>
    </source>
</evidence>
<dbReference type="FunFam" id="3.40.30.10:FF:000010">
    <property type="entry name" value="Glutathione peroxidase"/>
    <property type="match status" value="1"/>
</dbReference>